<evidence type="ECO:0000256" key="7">
    <source>
        <dbReference type="RuleBase" id="RU362097"/>
    </source>
</evidence>
<evidence type="ECO:0000256" key="3">
    <source>
        <dbReference type="ARBA" id="ARBA00022692"/>
    </source>
</evidence>
<name>A0A839T215_AZOMA</name>
<evidence type="ECO:0000256" key="5">
    <source>
        <dbReference type="ARBA" id="ARBA00023237"/>
    </source>
</evidence>
<comment type="similarity">
    <text evidence="1 7">Belongs to the outer membrane factor (OMF) (TC 1.B.17) family.</text>
</comment>
<keyword evidence="6 7" id="KW-0449">Lipoprotein</keyword>
<dbReference type="Gene3D" id="1.20.1600.10">
    <property type="entry name" value="Outer membrane efflux proteins (OEP)"/>
    <property type="match status" value="2"/>
</dbReference>
<keyword evidence="7" id="KW-0472">Membrane</keyword>
<dbReference type="GO" id="GO:0009279">
    <property type="term" value="C:cell outer membrane"/>
    <property type="evidence" value="ECO:0007669"/>
    <property type="project" value="UniProtKB-SubCell"/>
</dbReference>
<keyword evidence="10" id="KW-1185">Reference proteome</keyword>
<organism evidence="9 10">
    <name type="scientific">Azomonas macrocytogenes</name>
    <name type="common">Azotobacter macrocytogenes</name>
    <dbReference type="NCBI Taxonomy" id="69962"/>
    <lineage>
        <taxon>Bacteria</taxon>
        <taxon>Pseudomonadati</taxon>
        <taxon>Pseudomonadota</taxon>
        <taxon>Gammaproteobacteria</taxon>
        <taxon>Pseudomonadales</taxon>
        <taxon>Pseudomonadaceae</taxon>
        <taxon>Azomonas</taxon>
    </lineage>
</organism>
<feature type="compositionally biased region" description="Low complexity" evidence="8">
    <location>
        <begin position="140"/>
        <end position="171"/>
    </location>
</feature>
<gene>
    <name evidence="9" type="ORF">FHR87_000143</name>
</gene>
<dbReference type="GO" id="GO:0015562">
    <property type="term" value="F:efflux transmembrane transporter activity"/>
    <property type="evidence" value="ECO:0007669"/>
    <property type="project" value="InterPro"/>
</dbReference>
<proteinExistence type="inferred from homology"/>
<comment type="subcellular location">
    <subcellularLocation>
        <location evidence="7">Cell outer membrane</location>
        <topology evidence="7">Lipid-anchor</topology>
    </subcellularLocation>
</comment>
<keyword evidence="4 7" id="KW-0564">Palmitate</keyword>
<feature type="region of interest" description="Disordered" evidence="8">
    <location>
        <begin position="140"/>
        <end position="174"/>
    </location>
</feature>
<evidence type="ECO:0000313" key="9">
    <source>
        <dbReference type="EMBL" id="MBB3101783.1"/>
    </source>
</evidence>
<dbReference type="PANTHER" id="PTHR30203:SF33">
    <property type="entry name" value="BLR4455 PROTEIN"/>
    <property type="match status" value="1"/>
</dbReference>
<evidence type="ECO:0000256" key="4">
    <source>
        <dbReference type="ARBA" id="ARBA00023139"/>
    </source>
</evidence>
<dbReference type="SUPFAM" id="SSF56954">
    <property type="entry name" value="Outer membrane efflux proteins (OEP)"/>
    <property type="match status" value="1"/>
</dbReference>
<dbReference type="InterPro" id="IPR010131">
    <property type="entry name" value="MdtP/NodT-like"/>
</dbReference>
<dbReference type="AlphaFoldDB" id="A0A839T215"/>
<dbReference type="PANTHER" id="PTHR30203">
    <property type="entry name" value="OUTER MEMBRANE CATION EFFLUX PROTEIN"/>
    <property type="match status" value="1"/>
</dbReference>
<evidence type="ECO:0000256" key="1">
    <source>
        <dbReference type="ARBA" id="ARBA00007613"/>
    </source>
</evidence>
<dbReference type="NCBIfam" id="TIGR01845">
    <property type="entry name" value="outer_NodT"/>
    <property type="match status" value="1"/>
</dbReference>
<evidence type="ECO:0000256" key="6">
    <source>
        <dbReference type="ARBA" id="ARBA00023288"/>
    </source>
</evidence>
<keyword evidence="3 7" id="KW-0812">Transmembrane</keyword>
<evidence type="ECO:0000256" key="2">
    <source>
        <dbReference type="ARBA" id="ARBA00022452"/>
    </source>
</evidence>
<dbReference type="EMBL" id="JACHXI010000001">
    <property type="protein sequence ID" value="MBB3101783.1"/>
    <property type="molecule type" value="Genomic_DNA"/>
</dbReference>
<reference evidence="9 10" key="1">
    <citation type="submission" date="2020-08" db="EMBL/GenBank/DDBJ databases">
        <title>Genomic Encyclopedia of Type Strains, Phase III (KMG-III): the genomes of soil and plant-associated and newly described type strains.</title>
        <authorList>
            <person name="Whitman W."/>
        </authorList>
    </citation>
    <scope>NUCLEOTIDE SEQUENCE [LARGE SCALE GENOMIC DNA]</scope>
    <source>
        <strain evidence="9 10">CECT 4462</strain>
    </source>
</reference>
<protein>
    <submittedName>
        <fullName evidence="9">NodT family efflux transporter outer membrane factor (OMF) lipoprotein</fullName>
    </submittedName>
</protein>
<comment type="caution">
    <text evidence="9">The sequence shown here is derived from an EMBL/GenBank/DDBJ whole genome shotgun (WGS) entry which is preliminary data.</text>
</comment>
<accession>A0A839T215</accession>
<evidence type="ECO:0000256" key="8">
    <source>
        <dbReference type="SAM" id="MobiDB-lite"/>
    </source>
</evidence>
<keyword evidence="2 7" id="KW-1134">Transmembrane beta strand</keyword>
<sequence>MILLHAFIPRLLVLGIAVLSLAGCTLGPDYERPEVAQSDYFVEAPPGWKDAMPADGFRDDKWWELYNDPELNALIERLNTSNQNIIVAEAQYRQAAGLRRTTWAALFPTLQSSSDYTRSGRGSSGGRAATSGGGYYYIQDSGSSNSSSSSSSSDDSDGDSSSSNNNSSGNSTVITKNYDIGLNTSWEADIWGRLRRSLENGRANAKASAADWAAVRLSQQSELVQAYMQLRVTDAQQQLLDRTVQAYARSLRLTENQYRVGIVPRSDVTQAQAQLKSAESDAIDLHWQRAQYEHAIAMLIGVAPSEMSIAARETLPVLPDVPPSLPSVLLERRPDVAAAERRVKAANASIGTAKAAWFPTLNVTANGGYSSSVTQGLLTVPNRYWSIAPQLSWTLFDFGTRLGEYDQAKASHQEAVATYRQTVLTSLQEVEDYMVQLLTLNREAITRQEAVVAAQASSRMMENQYRAGLVDYTDVVVQQTAALSSERSALTVLVNRLLASVQLIAALGGGWDGNMKLDLAELED</sequence>
<dbReference type="Proteomes" id="UP000549250">
    <property type="component" value="Unassembled WGS sequence"/>
</dbReference>
<dbReference type="Pfam" id="PF02321">
    <property type="entry name" value="OEP"/>
    <property type="match status" value="2"/>
</dbReference>
<evidence type="ECO:0000313" key="10">
    <source>
        <dbReference type="Proteomes" id="UP000549250"/>
    </source>
</evidence>
<keyword evidence="5" id="KW-0998">Cell outer membrane</keyword>
<dbReference type="InterPro" id="IPR003423">
    <property type="entry name" value="OMP_efflux"/>
</dbReference>
<dbReference type="Gene3D" id="2.20.200.10">
    <property type="entry name" value="Outer membrane efflux proteins (OEP)"/>
    <property type="match status" value="1"/>
</dbReference>
<dbReference type="RefSeq" id="WP_183164777.1">
    <property type="nucleotide sequence ID" value="NZ_JACHXI010000001.1"/>
</dbReference>